<feature type="chain" id="PRO_5042051081" evidence="2">
    <location>
        <begin position="28"/>
        <end position="986"/>
    </location>
</feature>
<accession>A0AAD6V349</accession>
<proteinExistence type="predicted"/>
<keyword evidence="2" id="KW-0732">Signal</keyword>
<feature type="compositionally biased region" description="Low complexity" evidence="1">
    <location>
        <begin position="643"/>
        <end position="666"/>
    </location>
</feature>
<feature type="compositionally biased region" description="Polar residues" evidence="1">
    <location>
        <begin position="822"/>
        <end position="836"/>
    </location>
</feature>
<feature type="compositionally biased region" description="Basic and acidic residues" evidence="1">
    <location>
        <begin position="846"/>
        <end position="855"/>
    </location>
</feature>
<feature type="compositionally biased region" description="Basic and acidic residues" evidence="1">
    <location>
        <begin position="900"/>
        <end position="914"/>
    </location>
</feature>
<dbReference type="PANTHER" id="PTHR14905">
    <property type="entry name" value="NG37"/>
    <property type="match status" value="1"/>
</dbReference>
<comment type="caution">
    <text evidence="3">The sequence shown here is derived from an EMBL/GenBank/DDBJ whole genome shotgun (WGS) entry which is preliminary data.</text>
</comment>
<feature type="compositionally biased region" description="Basic and acidic residues" evidence="1">
    <location>
        <begin position="743"/>
        <end position="757"/>
    </location>
</feature>
<keyword evidence="4" id="KW-1185">Reference proteome</keyword>
<evidence type="ECO:0000313" key="3">
    <source>
        <dbReference type="EMBL" id="KAJ7201281.1"/>
    </source>
</evidence>
<dbReference type="AlphaFoldDB" id="A0AAD6V349"/>
<protein>
    <submittedName>
        <fullName evidence="3">Het-C-domain-containing protein</fullName>
    </submittedName>
</protein>
<feature type="compositionally biased region" description="Polar residues" evidence="1">
    <location>
        <begin position="766"/>
        <end position="777"/>
    </location>
</feature>
<dbReference type="Proteomes" id="UP001219525">
    <property type="component" value="Unassembled WGS sequence"/>
</dbReference>
<dbReference type="InterPro" id="IPR010816">
    <property type="entry name" value="Het-C"/>
</dbReference>
<feature type="signal peptide" evidence="2">
    <location>
        <begin position="1"/>
        <end position="27"/>
    </location>
</feature>
<dbReference type="EMBL" id="JARJCW010000059">
    <property type="protein sequence ID" value="KAJ7201281.1"/>
    <property type="molecule type" value="Genomic_DNA"/>
</dbReference>
<dbReference type="InterPro" id="IPR052577">
    <property type="entry name" value="VWA7"/>
</dbReference>
<feature type="compositionally biased region" description="Polar residues" evidence="1">
    <location>
        <begin position="162"/>
        <end position="171"/>
    </location>
</feature>
<evidence type="ECO:0000313" key="4">
    <source>
        <dbReference type="Proteomes" id="UP001219525"/>
    </source>
</evidence>
<feature type="region of interest" description="Disordered" evidence="1">
    <location>
        <begin position="159"/>
        <end position="205"/>
    </location>
</feature>
<feature type="compositionally biased region" description="Basic and acidic residues" evidence="1">
    <location>
        <begin position="922"/>
        <end position="936"/>
    </location>
</feature>
<sequence>MTSQLNFTTILLVLTVVLVLLPDTVHAFGAGDIPDFAFLNDKAFRHGDIENILSTLAKSAGHAAASNSGNLFGFAKSLIESATSGHGGPKFSSNDIKKVYFGNWLRDYSQAMDIGGLSKLTADTLVLVVSVLGFMASSTTLLCKNDNLTTECAFIGRRSDSLPRNSKSPPSVSEHIDNPKGYGESEGDPRRFHPKLRPPVNPRELEIDPRTGMKNYMGSHPLLPASTSHHPAASENQGWDTSTAHIRRTLTACIEMGRRTRGRDGPELYEAYRLLGTGLHTLEDLLAHSNWVEIALRKMGHAEVFCHVGEDVYVTTPNGRAPPLVTGTFGGADFLHSLMGEAGDKLSQASVTDLASKMNDAQHGDASNISTLKSILSKLPIGGGDDKMAEGEQLHAEAKAYNFDPDNIAPPEVQQKLMQLLRWRDGVMRSILEKIEMIPGLSELMDQLSNALNAYVYTVIAPWVTPILQQATSVLGEGSKAVIDTVDQYEVFDNPRASDPSHSLLSKDHFGLILNEPAGKIAMLVVEHTVKIIVQAWSDGSDPNRALDAILEAFHHPYYATGQSRIQSVMFEELNRWLSGLDQDIARETLNALSKESVRNGKNKRLGSEGESFDEPGYGGCGHGAQPQRKPQGQTQSYGGRGQEQQYGETQSSYSSGRNNASSGYAVAEGYGGTAQADEYSSSRRHGRTHRDEEQSDGQEKHHASRHRNSDDDDGLYSNRTADDTPSYGQRSRHVSSGYGNNEDAHESRRTRERDEGVGYAPSYVQPESQERSSGYDSSIYGRPTQQPETYGGNESYGSSGRGSAEYGGEQLYGGQNRDHGSASSNYRSSGAYNSQGYGGAQETAYGRREERGDEQLYGGQNRGHGSATAYGRAEDASDNYKSSGAYNSQGYGGAQETVYGRREERGGGRHVEESAYGDGYGRQEELVYGSSREEADYGGGRSGYGTEGGYEGNHGETFGMERMNISEQGESHGQRRHHGHHHERE</sequence>
<feature type="compositionally biased region" description="Polar residues" evidence="1">
    <location>
        <begin position="880"/>
        <end position="890"/>
    </location>
</feature>
<reference evidence="3" key="1">
    <citation type="submission" date="2023-03" db="EMBL/GenBank/DDBJ databases">
        <title>Massive genome expansion in bonnet fungi (Mycena s.s.) driven by repeated elements and novel gene families across ecological guilds.</title>
        <authorList>
            <consortium name="Lawrence Berkeley National Laboratory"/>
            <person name="Harder C.B."/>
            <person name="Miyauchi S."/>
            <person name="Viragh M."/>
            <person name="Kuo A."/>
            <person name="Thoen E."/>
            <person name="Andreopoulos B."/>
            <person name="Lu D."/>
            <person name="Skrede I."/>
            <person name="Drula E."/>
            <person name="Henrissat B."/>
            <person name="Morin E."/>
            <person name="Kohler A."/>
            <person name="Barry K."/>
            <person name="LaButti K."/>
            <person name="Morin E."/>
            <person name="Salamov A."/>
            <person name="Lipzen A."/>
            <person name="Mereny Z."/>
            <person name="Hegedus B."/>
            <person name="Baldrian P."/>
            <person name="Stursova M."/>
            <person name="Weitz H."/>
            <person name="Taylor A."/>
            <person name="Grigoriev I.V."/>
            <person name="Nagy L.G."/>
            <person name="Martin F."/>
            <person name="Kauserud H."/>
        </authorList>
    </citation>
    <scope>NUCLEOTIDE SEQUENCE</scope>
    <source>
        <strain evidence="3">9144</strain>
    </source>
</reference>
<gene>
    <name evidence="3" type="ORF">GGX14DRAFT_656169</name>
</gene>
<feature type="compositionally biased region" description="Basic and acidic residues" evidence="1">
    <location>
        <begin position="690"/>
        <end position="702"/>
    </location>
</feature>
<dbReference type="Pfam" id="PF07217">
    <property type="entry name" value="Het-C"/>
    <property type="match status" value="1"/>
</dbReference>
<name>A0AAD6V349_9AGAR</name>
<dbReference type="PANTHER" id="PTHR14905:SF7">
    <property type="entry name" value="VON WILLEBRAND FACTOR A DOMAIN-CONTAINING PROTEIN 7"/>
    <property type="match status" value="1"/>
</dbReference>
<feature type="compositionally biased region" description="Gly residues" evidence="1">
    <location>
        <begin position="938"/>
        <end position="953"/>
    </location>
</feature>
<evidence type="ECO:0000256" key="1">
    <source>
        <dbReference type="SAM" id="MobiDB-lite"/>
    </source>
</evidence>
<organism evidence="3 4">
    <name type="scientific">Mycena pura</name>
    <dbReference type="NCBI Taxonomy" id="153505"/>
    <lineage>
        <taxon>Eukaryota</taxon>
        <taxon>Fungi</taxon>
        <taxon>Dikarya</taxon>
        <taxon>Basidiomycota</taxon>
        <taxon>Agaricomycotina</taxon>
        <taxon>Agaricomycetes</taxon>
        <taxon>Agaricomycetidae</taxon>
        <taxon>Agaricales</taxon>
        <taxon>Marasmiineae</taxon>
        <taxon>Mycenaceae</taxon>
        <taxon>Mycena</taxon>
    </lineage>
</organism>
<feature type="region of interest" description="Disordered" evidence="1">
    <location>
        <begin position="601"/>
        <end position="986"/>
    </location>
</feature>
<feature type="compositionally biased region" description="Basic residues" evidence="1">
    <location>
        <begin position="975"/>
        <end position="986"/>
    </location>
</feature>
<evidence type="ECO:0000256" key="2">
    <source>
        <dbReference type="SAM" id="SignalP"/>
    </source>
</evidence>